<keyword evidence="2 8" id="KW-0812">Transmembrane</keyword>
<evidence type="ECO:0008006" key="11">
    <source>
        <dbReference type="Google" id="ProtNLM"/>
    </source>
</evidence>
<evidence type="ECO:0000256" key="8">
    <source>
        <dbReference type="SAM" id="Phobius"/>
    </source>
</evidence>
<evidence type="ECO:0000256" key="4">
    <source>
        <dbReference type="ARBA" id="ARBA00023040"/>
    </source>
</evidence>
<protein>
    <recommendedName>
        <fullName evidence="11">Olfactory receptor</fullName>
    </recommendedName>
</protein>
<dbReference type="InterPro" id="IPR050427">
    <property type="entry name" value="Olfactory_Receptors"/>
</dbReference>
<feature type="transmembrane region" description="Helical" evidence="8">
    <location>
        <begin position="43"/>
        <end position="66"/>
    </location>
</feature>
<dbReference type="PANTHER" id="PTHR48002">
    <property type="entry name" value="OLFACTORY RECEPTOR"/>
    <property type="match status" value="1"/>
</dbReference>
<accession>A0AAW0HZL2</accession>
<keyword evidence="4" id="KW-0297">G-protein coupled receptor</keyword>
<evidence type="ECO:0000256" key="6">
    <source>
        <dbReference type="ARBA" id="ARBA00023170"/>
    </source>
</evidence>
<evidence type="ECO:0000313" key="10">
    <source>
        <dbReference type="Proteomes" id="UP001488838"/>
    </source>
</evidence>
<gene>
    <name evidence="9" type="ORF">U0070_006763</name>
</gene>
<dbReference type="GO" id="GO:0004930">
    <property type="term" value="F:G protein-coupled receptor activity"/>
    <property type="evidence" value="ECO:0007669"/>
    <property type="project" value="UniProtKB-KW"/>
</dbReference>
<reference evidence="9 10" key="1">
    <citation type="journal article" date="2023" name="bioRxiv">
        <title>Conserved and derived expression patterns and positive selection on dental genes reveal complex evolutionary context of ever-growing rodent molars.</title>
        <authorList>
            <person name="Calamari Z.T."/>
            <person name="Song A."/>
            <person name="Cohen E."/>
            <person name="Akter M."/>
            <person name="Roy R.D."/>
            <person name="Hallikas O."/>
            <person name="Christensen M.M."/>
            <person name="Li P."/>
            <person name="Marangoni P."/>
            <person name="Jernvall J."/>
            <person name="Klein O.D."/>
        </authorList>
    </citation>
    <scope>NUCLEOTIDE SEQUENCE [LARGE SCALE GENOMIC DNA]</scope>
    <source>
        <strain evidence="9">V071</strain>
    </source>
</reference>
<name>A0AAW0HZL2_MYOGA</name>
<proteinExistence type="predicted"/>
<keyword evidence="5 8" id="KW-0472">Membrane</keyword>
<comment type="subcellular location">
    <subcellularLocation>
        <location evidence="1">Membrane</location>
        <topology evidence="1">Multi-pass membrane protein</topology>
    </subcellularLocation>
</comment>
<evidence type="ECO:0000256" key="2">
    <source>
        <dbReference type="ARBA" id="ARBA00022692"/>
    </source>
</evidence>
<evidence type="ECO:0000313" key="9">
    <source>
        <dbReference type="EMBL" id="KAK7807475.1"/>
    </source>
</evidence>
<organism evidence="9 10">
    <name type="scientific">Myodes glareolus</name>
    <name type="common">Bank vole</name>
    <name type="synonym">Clethrionomys glareolus</name>
    <dbReference type="NCBI Taxonomy" id="447135"/>
    <lineage>
        <taxon>Eukaryota</taxon>
        <taxon>Metazoa</taxon>
        <taxon>Chordata</taxon>
        <taxon>Craniata</taxon>
        <taxon>Vertebrata</taxon>
        <taxon>Euteleostomi</taxon>
        <taxon>Mammalia</taxon>
        <taxon>Eutheria</taxon>
        <taxon>Euarchontoglires</taxon>
        <taxon>Glires</taxon>
        <taxon>Rodentia</taxon>
        <taxon>Myomorpha</taxon>
        <taxon>Muroidea</taxon>
        <taxon>Cricetidae</taxon>
        <taxon>Arvicolinae</taxon>
        <taxon>Myodes</taxon>
    </lineage>
</organism>
<keyword evidence="10" id="KW-1185">Reference proteome</keyword>
<feature type="transmembrane region" description="Helical" evidence="8">
    <location>
        <begin position="6"/>
        <end position="23"/>
    </location>
</feature>
<dbReference type="GO" id="GO:0016020">
    <property type="term" value="C:membrane"/>
    <property type="evidence" value="ECO:0007669"/>
    <property type="project" value="UniProtKB-SubCell"/>
</dbReference>
<dbReference type="AlphaFoldDB" id="A0AAW0HZL2"/>
<keyword evidence="7" id="KW-0807">Transducer</keyword>
<evidence type="ECO:0000256" key="3">
    <source>
        <dbReference type="ARBA" id="ARBA00022989"/>
    </source>
</evidence>
<evidence type="ECO:0000256" key="7">
    <source>
        <dbReference type="ARBA" id="ARBA00023224"/>
    </source>
</evidence>
<evidence type="ECO:0000256" key="1">
    <source>
        <dbReference type="ARBA" id="ARBA00004141"/>
    </source>
</evidence>
<dbReference type="SUPFAM" id="SSF81321">
    <property type="entry name" value="Family A G protein-coupled receptor-like"/>
    <property type="match status" value="1"/>
</dbReference>
<keyword evidence="3 8" id="KW-1133">Transmembrane helix</keyword>
<sequence length="95" mass="10693">MHSFEGIEIIVFTVMSYDIYVAICKPPPNYTIIMSRGKCHVMVATSCAGAFYTFFLQSFLVISLPLCGPNEMDLYFCDVLSFDNLATSIHTEVDF</sequence>
<comment type="caution">
    <text evidence="9">The sequence shown here is derived from an EMBL/GenBank/DDBJ whole genome shotgun (WGS) entry which is preliminary data.</text>
</comment>
<dbReference type="Proteomes" id="UP001488838">
    <property type="component" value="Unassembled WGS sequence"/>
</dbReference>
<evidence type="ECO:0000256" key="5">
    <source>
        <dbReference type="ARBA" id="ARBA00023136"/>
    </source>
</evidence>
<keyword evidence="6" id="KW-0675">Receptor</keyword>
<dbReference type="EMBL" id="JBBHLL010000271">
    <property type="protein sequence ID" value="KAK7807475.1"/>
    <property type="molecule type" value="Genomic_DNA"/>
</dbReference>
<dbReference type="Gene3D" id="1.20.1070.10">
    <property type="entry name" value="Rhodopsin 7-helix transmembrane proteins"/>
    <property type="match status" value="1"/>
</dbReference>